<feature type="compositionally biased region" description="Basic residues" evidence="1">
    <location>
        <begin position="1"/>
        <end position="17"/>
    </location>
</feature>
<evidence type="ECO:0008006" key="3">
    <source>
        <dbReference type="Google" id="ProtNLM"/>
    </source>
</evidence>
<dbReference type="EMBL" id="DQ446665">
    <property type="protein sequence ID" value="ABE65943.1"/>
    <property type="molecule type" value="mRNA"/>
</dbReference>
<dbReference type="PANTHER" id="PTHR47375:SF2">
    <property type="entry name" value="SERINE_THREONINE-PROTEIN KINASE WNK (WITH NO LYSINE)-LIKE PROTEIN"/>
    <property type="match status" value="1"/>
</dbReference>
<name>Q1PEQ2_ARATH</name>
<sequence length="77" mass="8811">MVGSEHHHHHQQHHHQNHQQQQQRSKEALGMVALHDALRTVCLNTDWTYSVFWSIRPRPRVRGGGNGCKVGDDNGSL</sequence>
<organism evidence="2">
    <name type="scientific">Arabidopsis thaliana</name>
    <name type="common">Mouse-ear cress</name>
    <dbReference type="NCBI Taxonomy" id="3702"/>
    <lineage>
        <taxon>Eukaryota</taxon>
        <taxon>Viridiplantae</taxon>
        <taxon>Streptophyta</taxon>
        <taxon>Embryophyta</taxon>
        <taxon>Tracheophyta</taxon>
        <taxon>Spermatophyta</taxon>
        <taxon>Magnoliopsida</taxon>
        <taxon>eudicotyledons</taxon>
        <taxon>Gunneridae</taxon>
        <taxon>Pentapetalae</taxon>
        <taxon>rosids</taxon>
        <taxon>malvids</taxon>
        <taxon>Brassicales</taxon>
        <taxon>Brassicaceae</taxon>
        <taxon>Camelineae</taxon>
        <taxon>Arabidopsis</taxon>
    </lineage>
</organism>
<reference evidence="2" key="1">
    <citation type="submission" date="2006-03" db="EMBL/GenBank/DDBJ databases">
        <authorList>
            <person name="Underwood B.A."/>
            <person name="Xiao Y."/>
            <person name="Moskal W."/>
            <person name="Monaghan E."/>
            <person name="Wang W."/>
            <person name="Redman J."/>
            <person name="Wu H.C."/>
            <person name="Utterback T."/>
            <person name="Town C.D."/>
        </authorList>
    </citation>
    <scope>NUCLEOTIDE SEQUENCE</scope>
</reference>
<evidence type="ECO:0000256" key="1">
    <source>
        <dbReference type="SAM" id="MobiDB-lite"/>
    </source>
</evidence>
<dbReference type="PANTHER" id="PTHR47375">
    <property type="entry name" value="GB|AAF34833.1"/>
    <property type="match status" value="1"/>
</dbReference>
<dbReference type="InterPro" id="IPR044170">
    <property type="entry name" value="RSS3-like"/>
</dbReference>
<dbReference type="ExpressionAtlas" id="Q1PEQ2">
    <property type="expression patterns" value="baseline and differential"/>
</dbReference>
<gene>
    <name evidence="2" type="ordered locus">At3g15230</name>
</gene>
<proteinExistence type="evidence at transcript level"/>
<dbReference type="AlphaFoldDB" id="Q1PEQ2"/>
<feature type="region of interest" description="Disordered" evidence="1">
    <location>
        <begin position="1"/>
        <end position="28"/>
    </location>
</feature>
<protein>
    <recommendedName>
        <fullName evidence="3">Transcription factor MYC/MYB N-terminal domain-containing protein</fullName>
    </recommendedName>
</protein>
<evidence type="ECO:0000313" key="2">
    <source>
        <dbReference type="EMBL" id="ABE65943.1"/>
    </source>
</evidence>
<accession>Q1PEQ2</accession>